<protein>
    <recommendedName>
        <fullName evidence="3">Asl1-like glycosyl hydrolase catalytic domain-containing protein</fullName>
    </recommendedName>
</protein>
<organism evidence="1 2">
    <name type="scientific">Naegleria fowleri</name>
    <name type="common">Brain eating amoeba</name>
    <dbReference type="NCBI Taxonomy" id="5763"/>
    <lineage>
        <taxon>Eukaryota</taxon>
        <taxon>Discoba</taxon>
        <taxon>Heterolobosea</taxon>
        <taxon>Tetramitia</taxon>
        <taxon>Eutetramitia</taxon>
        <taxon>Vahlkampfiidae</taxon>
        <taxon>Naegleria</taxon>
    </lineage>
</organism>
<comment type="caution">
    <text evidence="1">The sequence shown here is derived from an EMBL/GenBank/DDBJ whole genome shotgun (WGS) entry which is preliminary data.</text>
</comment>
<dbReference type="OMA" id="VNTHLSY"/>
<sequence>MSFKSGLKSPLVRLYLWFTLCIFLILTSKFTTPNHDLSSTSLTFITSTLAATVMPTRADDFVNSIGVNTHLSYVNSCYYNYFDDFAKYLLDSGIRKIRDSLRNGPQWYFDHHNYLGMNGIKGIFLTDTPTRTADLIRGYPLKVPYIFELYEGINEYDLSGDPNWVNVTINWTKFLWDNHNTSFPVLAPSLTSLQAFEAVGDLSPYIDFANMHNYYGTYPQTRGWGPQTLYGFTGTVDYFKNLTSSVQVNNKKPVVTTETGWQTRLGPVMYWVPELIQTKYTLRSLVLQWMKGIERTYLYEMCDDREYYGLLYYNSTTNSEPPKPKPLYYALKNMISVLEEKPRQPKFALKELSLEMNPNSTTNSKIYHTLFQKNNGNYYLAIWQEVFGYEGELSLTRHPL</sequence>
<dbReference type="InterPro" id="IPR017853">
    <property type="entry name" value="GH"/>
</dbReference>
<dbReference type="GeneID" id="68113972"/>
<reference evidence="1 2" key="1">
    <citation type="journal article" date="2019" name="Sci. Rep.">
        <title>Nanopore sequencing improves the draft genome of the human pathogenic amoeba Naegleria fowleri.</title>
        <authorList>
            <person name="Liechti N."/>
            <person name="Schurch N."/>
            <person name="Bruggmann R."/>
            <person name="Wittwer M."/>
        </authorList>
    </citation>
    <scope>NUCLEOTIDE SEQUENCE [LARGE SCALE GENOMIC DNA]</scope>
    <source>
        <strain evidence="1 2">ATCC 30894</strain>
    </source>
</reference>
<dbReference type="VEuPathDB" id="AmoebaDB:FDP41_006754"/>
<dbReference type="VEuPathDB" id="AmoebaDB:NfTy_075030"/>
<dbReference type="OrthoDB" id="10259140at2759"/>
<dbReference type="Proteomes" id="UP000444721">
    <property type="component" value="Unassembled WGS sequence"/>
</dbReference>
<dbReference type="AlphaFoldDB" id="A0A6A5BJD1"/>
<proteinExistence type="predicted"/>
<dbReference type="SUPFAM" id="SSF51445">
    <property type="entry name" value="(Trans)glycosidases"/>
    <property type="match status" value="1"/>
</dbReference>
<dbReference type="RefSeq" id="XP_044558857.1">
    <property type="nucleotide sequence ID" value="XM_044710423.1"/>
</dbReference>
<evidence type="ECO:0008006" key="3">
    <source>
        <dbReference type="Google" id="ProtNLM"/>
    </source>
</evidence>
<evidence type="ECO:0000313" key="2">
    <source>
        <dbReference type="Proteomes" id="UP000444721"/>
    </source>
</evidence>
<dbReference type="VEuPathDB" id="AmoebaDB:NF0065020"/>
<dbReference type="EMBL" id="VFQX01000053">
    <property type="protein sequence ID" value="KAF0974144.1"/>
    <property type="molecule type" value="Genomic_DNA"/>
</dbReference>
<accession>A0A6A5BJD1</accession>
<name>A0A6A5BJD1_NAEFO</name>
<evidence type="ECO:0000313" key="1">
    <source>
        <dbReference type="EMBL" id="KAF0974144.1"/>
    </source>
</evidence>
<gene>
    <name evidence="1" type="ORF">FDP41_006754</name>
</gene>
<dbReference type="Gene3D" id="3.20.20.80">
    <property type="entry name" value="Glycosidases"/>
    <property type="match status" value="1"/>
</dbReference>
<keyword evidence="2" id="KW-1185">Reference proteome</keyword>